<evidence type="ECO:0000256" key="1">
    <source>
        <dbReference type="ARBA" id="ARBA00004370"/>
    </source>
</evidence>
<sequence>MAGSEDGFVTRRKIIVALVIAAVAGGISGAIFAYSPDLPAISTLDDYAPSTITRVFAAGGEEIGQFATERRVVIGYNDIPEVLRQAIISSEDAAFFEHFGLNIRRTAVTFIQNILRQRLRGASTLTQQLARQVSLDGAAPLGTEKAWSRKFNEALITIQIEKRYTKREILTLYCNQMYLGSGAYGVEAASRLYFGKPALELKLEEAALIAGIFQSPGRQSPLLNPDEAKSRRNYVLGEMRDNGYITAAEAQTAMASDILLTERTPQRQTVAPYFVEDVRQHLEDTYGADSLYQDGLEVHTTLDARLQEAANAAVARWLRVIDKRQGYRPPAQNVLDNGDTLENYQHPRWRFPFTETDVVPAIVTETDEDTIRARVGRYTTVIARDGFGWTRRTRGDQVASPGDLIEVQISTVDKEAGTLETELEQEPEVEGALLALDNRTGRVLAMVGGYSFERSKFNRAKQAKRQLGSLFKGVVFTAAIDQGYTAASIIMDEPVSFDPGPNQPPYEPANYKNEFLGPITLRYALEKSINVPAVQLMNEMGPETVVSYAPRFGFSSEPPPFLSVALGSAETTLEEITSAYSVFPNGGVRMSPYEITRISDREGKVLEENQPEAHDTIRADTAYIMLNILRGVVERGTGQSARQLAWPVGGKTGTVDDFTDGWFIGFDPDITVGVWVGFDEKRSLGNSQDGASVALPIWREFMAAYIEDRPAPGGFLPPDNIVFVTVDGATGEVAEPWAANAIQEAFIAGTQPGSRFER</sequence>
<dbReference type="PANTHER" id="PTHR32282">
    <property type="entry name" value="BINDING PROTEIN TRANSPEPTIDASE, PUTATIVE-RELATED"/>
    <property type="match status" value="1"/>
</dbReference>
<evidence type="ECO:0000256" key="13">
    <source>
        <dbReference type="ARBA" id="ARBA00023316"/>
    </source>
</evidence>
<keyword evidence="5" id="KW-0808">Transferase</keyword>
<dbReference type="SUPFAM" id="SSF53955">
    <property type="entry name" value="Lysozyme-like"/>
    <property type="match status" value="1"/>
</dbReference>
<proteinExistence type="predicted"/>
<accession>A0A381TXJ7</accession>
<evidence type="ECO:0000256" key="5">
    <source>
        <dbReference type="ARBA" id="ARBA00022679"/>
    </source>
</evidence>
<dbReference type="GO" id="GO:0016020">
    <property type="term" value="C:membrane"/>
    <property type="evidence" value="ECO:0007669"/>
    <property type="project" value="UniProtKB-SubCell"/>
</dbReference>
<comment type="subcellular location">
    <subcellularLocation>
        <location evidence="1">Membrane</location>
    </subcellularLocation>
</comment>
<evidence type="ECO:0000256" key="4">
    <source>
        <dbReference type="ARBA" id="ARBA00022676"/>
    </source>
</evidence>
<dbReference type="SUPFAM" id="SSF56601">
    <property type="entry name" value="beta-lactamase/transpeptidase-like"/>
    <property type="match status" value="1"/>
</dbReference>
<dbReference type="Pfam" id="PF00905">
    <property type="entry name" value="Transpeptidase"/>
    <property type="match status" value="1"/>
</dbReference>
<dbReference type="AlphaFoldDB" id="A0A381TXJ7"/>
<dbReference type="GO" id="GO:0030288">
    <property type="term" value="C:outer membrane-bounded periplasmic space"/>
    <property type="evidence" value="ECO:0007669"/>
    <property type="project" value="TreeGrafter"/>
</dbReference>
<dbReference type="EMBL" id="UINC01005073">
    <property type="protein sequence ID" value="SVA18883.1"/>
    <property type="molecule type" value="Genomic_DNA"/>
</dbReference>
<dbReference type="FunFam" id="1.10.3810.10:FF:000001">
    <property type="entry name" value="Penicillin-binding protein 1A"/>
    <property type="match status" value="1"/>
</dbReference>
<comment type="catalytic activity">
    <reaction evidence="15">
        <text>[GlcNAc-(1-&gt;4)-Mur2Ac(oyl-L-Ala-gamma-D-Glu-L-Lys-D-Ala-D-Ala)](n)-di-trans,octa-cis-undecaprenyl diphosphate + beta-D-GlcNAc-(1-&gt;4)-Mur2Ac(oyl-L-Ala-gamma-D-Glu-L-Lys-D-Ala-D-Ala)-di-trans,octa-cis-undecaprenyl diphosphate = [GlcNAc-(1-&gt;4)-Mur2Ac(oyl-L-Ala-gamma-D-Glu-L-Lys-D-Ala-D-Ala)](n+1)-di-trans,octa-cis-undecaprenyl diphosphate + di-trans,octa-cis-undecaprenyl diphosphate + H(+)</text>
        <dbReference type="Rhea" id="RHEA:23708"/>
        <dbReference type="Rhea" id="RHEA-COMP:9602"/>
        <dbReference type="Rhea" id="RHEA-COMP:9603"/>
        <dbReference type="ChEBI" id="CHEBI:15378"/>
        <dbReference type="ChEBI" id="CHEBI:58405"/>
        <dbReference type="ChEBI" id="CHEBI:60033"/>
        <dbReference type="ChEBI" id="CHEBI:78435"/>
        <dbReference type="EC" id="2.4.99.28"/>
    </reaction>
</comment>
<dbReference type="GO" id="GO:0008955">
    <property type="term" value="F:peptidoglycan glycosyltransferase activity"/>
    <property type="evidence" value="ECO:0007669"/>
    <property type="project" value="UniProtKB-EC"/>
</dbReference>
<evidence type="ECO:0000313" key="19">
    <source>
        <dbReference type="EMBL" id="SVA18883.1"/>
    </source>
</evidence>
<evidence type="ECO:0000256" key="16">
    <source>
        <dbReference type="SAM" id="Phobius"/>
    </source>
</evidence>
<evidence type="ECO:0000256" key="7">
    <source>
        <dbReference type="ARBA" id="ARBA00022801"/>
    </source>
</evidence>
<keyword evidence="6 16" id="KW-0812">Transmembrane</keyword>
<feature type="transmembrane region" description="Helical" evidence="16">
    <location>
        <begin position="14"/>
        <end position="34"/>
    </location>
</feature>
<evidence type="ECO:0000256" key="14">
    <source>
        <dbReference type="ARBA" id="ARBA00044770"/>
    </source>
</evidence>
<keyword evidence="11 16" id="KW-0472">Membrane</keyword>
<dbReference type="InterPro" id="IPR001460">
    <property type="entry name" value="PCN-bd_Tpept"/>
</dbReference>
<dbReference type="Pfam" id="PF00912">
    <property type="entry name" value="Transgly"/>
    <property type="match status" value="1"/>
</dbReference>
<dbReference type="GO" id="GO:0008360">
    <property type="term" value="P:regulation of cell shape"/>
    <property type="evidence" value="ECO:0007669"/>
    <property type="project" value="UniProtKB-KW"/>
</dbReference>
<dbReference type="InterPro" id="IPR050396">
    <property type="entry name" value="Glycosyltr_51/Transpeptidase"/>
</dbReference>
<dbReference type="Gene3D" id="3.40.710.10">
    <property type="entry name" value="DD-peptidase/beta-lactamase superfamily"/>
    <property type="match status" value="2"/>
</dbReference>
<dbReference type="InterPro" id="IPR012338">
    <property type="entry name" value="Beta-lactam/transpept-like"/>
</dbReference>
<name>A0A381TXJ7_9ZZZZ</name>
<keyword evidence="3" id="KW-0645">Protease</keyword>
<dbReference type="InterPro" id="IPR036950">
    <property type="entry name" value="PBP_transglycosylase"/>
</dbReference>
<evidence type="ECO:0000256" key="11">
    <source>
        <dbReference type="ARBA" id="ARBA00023136"/>
    </source>
</evidence>
<dbReference type="GO" id="GO:0008658">
    <property type="term" value="F:penicillin binding"/>
    <property type="evidence" value="ECO:0007669"/>
    <property type="project" value="InterPro"/>
</dbReference>
<feature type="domain" description="Glycosyl transferase family 51" evidence="18">
    <location>
        <begin position="60"/>
        <end position="239"/>
    </location>
</feature>
<dbReference type="GO" id="GO:0006508">
    <property type="term" value="P:proteolysis"/>
    <property type="evidence" value="ECO:0007669"/>
    <property type="project" value="UniProtKB-KW"/>
</dbReference>
<evidence type="ECO:0000256" key="9">
    <source>
        <dbReference type="ARBA" id="ARBA00022984"/>
    </source>
</evidence>
<keyword evidence="13" id="KW-0961">Cell wall biogenesis/degradation</keyword>
<keyword evidence="2" id="KW-0121">Carboxypeptidase</keyword>
<keyword evidence="4" id="KW-0328">Glycosyltransferase</keyword>
<dbReference type="InterPro" id="IPR001264">
    <property type="entry name" value="Glyco_trans_51"/>
</dbReference>
<evidence type="ECO:0000256" key="8">
    <source>
        <dbReference type="ARBA" id="ARBA00022960"/>
    </source>
</evidence>
<evidence type="ECO:0000256" key="15">
    <source>
        <dbReference type="ARBA" id="ARBA00049902"/>
    </source>
</evidence>
<keyword evidence="10 16" id="KW-1133">Transmembrane helix</keyword>
<dbReference type="InterPro" id="IPR023346">
    <property type="entry name" value="Lysozyme-like_dom_sf"/>
</dbReference>
<dbReference type="PANTHER" id="PTHR32282:SF27">
    <property type="entry name" value="PENICILLIN-BINDING PROTEIN 1A"/>
    <property type="match status" value="1"/>
</dbReference>
<dbReference type="GO" id="GO:0009252">
    <property type="term" value="P:peptidoglycan biosynthetic process"/>
    <property type="evidence" value="ECO:0007669"/>
    <property type="project" value="UniProtKB-KW"/>
</dbReference>
<evidence type="ECO:0000259" key="18">
    <source>
        <dbReference type="Pfam" id="PF00912"/>
    </source>
</evidence>
<dbReference type="EC" id="2.4.99.28" evidence="14"/>
<evidence type="ECO:0000256" key="2">
    <source>
        <dbReference type="ARBA" id="ARBA00022645"/>
    </source>
</evidence>
<feature type="domain" description="Penicillin-binding protein transpeptidase" evidence="17">
    <location>
        <begin position="431"/>
        <end position="702"/>
    </location>
</feature>
<protein>
    <recommendedName>
        <fullName evidence="14">peptidoglycan glycosyltransferase</fullName>
        <ecNumber evidence="14">2.4.99.28</ecNumber>
    </recommendedName>
</protein>
<keyword evidence="9" id="KW-0573">Peptidoglycan synthesis</keyword>
<evidence type="ECO:0000256" key="12">
    <source>
        <dbReference type="ARBA" id="ARBA00023268"/>
    </source>
</evidence>
<reference evidence="19" key="1">
    <citation type="submission" date="2018-05" db="EMBL/GenBank/DDBJ databases">
        <authorList>
            <person name="Lanie J.A."/>
            <person name="Ng W.-L."/>
            <person name="Kazmierczak K.M."/>
            <person name="Andrzejewski T.M."/>
            <person name="Davidsen T.M."/>
            <person name="Wayne K.J."/>
            <person name="Tettelin H."/>
            <person name="Glass J.I."/>
            <person name="Rusch D."/>
            <person name="Podicherti R."/>
            <person name="Tsui H.-C.T."/>
            <person name="Winkler M.E."/>
        </authorList>
    </citation>
    <scope>NUCLEOTIDE SEQUENCE</scope>
</reference>
<dbReference type="GO" id="GO:0004180">
    <property type="term" value="F:carboxypeptidase activity"/>
    <property type="evidence" value="ECO:0007669"/>
    <property type="project" value="UniProtKB-KW"/>
</dbReference>
<keyword evidence="12" id="KW-0511">Multifunctional enzyme</keyword>
<organism evidence="19">
    <name type="scientific">marine metagenome</name>
    <dbReference type="NCBI Taxonomy" id="408172"/>
    <lineage>
        <taxon>unclassified sequences</taxon>
        <taxon>metagenomes</taxon>
        <taxon>ecological metagenomes</taxon>
    </lineage>
</organism>
<dbReference type="NCBIfam" id="TIGR02074">
    <property type="entry name" value="PBP_1a_fam"/>
    <property type="match status" value="1"/>
</dbReference>
<evidence type="ECO:0000256" key="3">
    <source>
        <dbReference type="ARBA" id="ARBA00022670"/>
    </source>
</evidence>
<evidence type="ECO:0000256" key="6">
    <source>
        <dbReference type="ARBA" id="ARBA00022692"/>
    </source>
</evidence>
<dbReference type="GO" id="GO:0071555">
    <property type="term" value="P:cell wall organization"/>
    <property type="evidence" value="ECO:0007669"/>
    <property type="project" value="UniProtKB-KW"/>
</dbReference>
<evidence type="ECO:0000256" key="10">
    <source>
        <dbReference type="ARBA" id="ARBA00022989"/>
    </source>
</evidence>
<keyword evidence="8" id="KW-0133">Cell shape</keyword>
<evidence type="ECO:0000259" key="17">
    <source>
        <dbReference type="Pfam" id="PF00905"/>
    </source>
</evidence>
<dbReference type="Gene3D" id="1.10.3810.10">
    <property type="entry name" value="Biosynthetic peptidoglycan transglycosylase-like"/>
    <property type="match status" value="1"/>
</dbReference>
<keyword evidence="7" id="KW-0378">Hydrolase</keyword>
<gene>
    <name evidence="19" type="ORF">METZ01_LOCUS71737</name>
</gene>